<sequence>MSLRHLGAVHHLGRRVLAAQRWAPPTGISMSARWISATQKKPATETAVIPNTVIDNPPRTVEDFAEAATKPRNWISYGYSTENIEDDRDQNALVLFCTLSCGIVFTVFVWSYLPDFKNRDWIHRQAYLELNRREKHGLPLIDKEYIPLERINLPTEEELEGKEVYL</sequence>
<keyword evidence="6" id="KW-0679">Respiratory chain</keyword>
<keyword evidence="8" id="KW-0999">Mitochondrion inner membrane</keyword>
<evidence type="ECO:0000256" key="4">
    <source>
        <dbReference type="ARBA" id="ARBA00018632"/>
    </source>
</evidence>
<dbReference type="GO" id="GO:0005743">
    <property type="term" value="C:mitochondrial inner membrane"/>
    <property type="evidence" value="ECO:0007669"/>
    <property type="project" value="UniProtKB-SubCell"/>
</dbReference>
<keyword evidence="11 17" id="KW-1133">Transmembrane helix</keyword>
<dbReference type="InterPro" id="IPR019329">
    <property type="entry name" value="NADH_UbQ_OxRdtase_ESSS_su"/>
</dbReference>
<dbReference type="PANTHER" id="PTHR13327:SF0">
    <property type="entry name" value="NADH DEHYDROGENASE [UBIQUINONE] 1 BETA SUBCOMPLEX SUBUNIT 11, MITOCHONDRIAL"/>
    <property type="match status" value="1"/>
</dbReference>
<evidence type="ECO:0000256" key="6">
    <source>
        <dbReference type="ARBA" id="ARBA00022660"/>
    </source>
</evidence>
<keyword evidence="12" id="KW-0496">Mitochondrion</keyword>
<evidence type="ECO:0000256" key="9">
    <source>
        <dbReference type="ARBA" id="ARBA00022946"/>
    </source>
</evidence>
<dbReference type="Proteomes" id="UP000192247">
    <property type="component" value="Unassembled WGS sequence"/>
</dbReference>
<evidence type="ECO:0000256" key="3">
    <source>
        <dbReference type="ARBA" id="ARBA00008915"/>
    </source>
</evidence>
<dbReference type="Pfam" id="PF10183">
    <property type="entry name" value="ESSS"/>
    <property type="match status" value="1"/>
</dbReference>
<evidence type="ECO:0000256" key="11">
    <source>
        <dbReference type="ARBA" id="ARBA00022989"/>
    </source>
</evidence>
<comment type="caution">
    <text evidence="18">The sequence shown here is derived from an EMBL/GenBank/DDBJ whole genome shotgun (WGS) entry which is preliminary data.</text>
</comment>
<evidence type="ECO:0000256" key="12">
    <source>
        <dbReference type="ARBA" id="ARBA00023128"/>
    </source>
</evidence>
<gene>
    <name evidence="18" type="ORF">BIW11_00764</name>
</gene>
<name>A0A1V9XPQ8_9ACAR</name>
<dbReference type="OrthoDB" id="5917019at2759"/>
<keyword evidence="13 17" id="KW-0472">Membrane</keyword>
<evidence type="ECO:0000256" key="5">
    <source>
        <dbReference type="ARBA" id="ARBA00022448"/>
    </source>
</evidence>
<reference evidence="18 19" key="1">
    <citation type="journal article" date="2017" name="Gigascience">
        <title>Draft genome of the honey bee ectoparasitic mite, Tropilaelaps mercedesae, is shaped by the parasitic life history.</title>
        <authorList>
            <person name="Dong X."/>
            <person name="Armstrong S.D."/>
            <person name="Xia D."/>
            <person name="Makepeace B.L."/>
            <person name="Darby A.C."/>
            <person name="Kadowaki T."/>
        </authorList>
    </citation>
    <scope>NUCLEOTIDE SEQUENCE [LARGE SCALE GENOMIC DNA]</scope>
    <source>
        <strain evidence="18">Wuxi-XJTLU</strain>
    </source>
</reference>
<evidence type="ECO:0000256" key="7">
    <source>
        <dbReference type="ARBA" id="ARBA00022692"/>
    </source>
</evidence>
<evidence type="ECO:0000313" key="18">
    <source>
        <dbReference type="EMBL" id="OQR75490.1"/>
    </source>
</evidence>
<dbReference type="EMBL" id="MNPL01006308">
    <property type="protein sequence ID" value="OQR75490.1"/>
    <property type="molecule type" value="Genomic_DNA"/>
</dbReference>
<feature type="transmembrane region" description="Helical" evidence="17">
    <location>
        <begin position="92"/>
        <end position="113"/>
    </location>
</feature>
<evidence type="ECO:0000256" key="8">
    <source>
        <dbReference type="ARBA" id="ARBA00022792"/>
    </source>
</evidence>
<evidence type="ECO:0000256" key="17">
    <source>
        <dbReference type="SAM" id="Phobius"/>
    </source>
</evidence>
<dbReference type="InParanoid" id="A0A1V9XPQ8"/>
<dbReference type="FunCoup" id="A0A1V9XPQ8">
    <property type="interactions" value="360"/>
</dbReference>
<evidence type="ECO:0000256" key="14">
    <source>
        <dbReference type="ARBA" id="ARBA00030753"/>
    </source>
</evidence>
<organism evidence="18 19">
    <name type="scientific">Tropilaelaps mercedesae</name>
    <dbReference type="NCBI Taxonomy" id="418985"/>
    <lineage>
        <taxon>Eukaryota</taxon>
        <taxon>Metazoa</taxon>
        <taxon>Ecdysozoa</taxon>
        <taxon>Arthropoda</taxon>
        <taxon>Chelicerata</taxon>
        <taxon>Arachnida</taxon>
        <taxon>Acari</taxon>
        <taxon>Parasitiformes</taxon>
        <taxon>Mesostigmata</taxon>
        <taxon>Gamasina</taxon>
        <taxon>Dermanyssoidea</taxon>
        <taxon>Laelapidae</taxon>
        <taxon>Tropilaelaps</taxon>
    </lineage>
</organism>
<keyword evidence="19" id="KW-1185">Reference proteome</keyword>
<evidence type="ECO:0000256" key="13">
    <source>
        <dbReference type="ARBA" id="ARBA00023136"/>
    </source>
</evidence>
<evidence type="ECO:0000256" key="15">
    <source>
        <dbReference type="ARBA" id="ARBA00031387"/>
    </source>
</evidence>
<keyword evidence="9" id="KW-0809">Transit peptide</keyword>
<accession>A0A1V9XPQ8</accession>
<evidence type="ECO:0000256" key="10">
    <source>
        <dbReference type="ARBA" id="ARBA00022982"/>
    </source>
</evidence>
<comment type="subunit">
    <text evidence="16">Complex I is composed of 45 different subunits. Interacts with BCAP31.</text>
</comment>
<keyword evidence="7 17" id="KW-0812">Transmembrane</keyword>
<evidence type="ECO:0000256" key="16">
    <source>
        <dbReference type="ARBA" id="ARBA00046528"/>
    </source>
</evidence>
<comment type="function">
    <text evidence="1">Accessory subunit of the mitochondrial membrane respiratory chain NADH dehydrogenase (Complex I), that is believed not to be involved in catalysis. Complex I functions in the transfer of electrons from NADH to the respiratory chain. The immediate electron acceptor for the enzyme is believed to be ubiquinone.</text>
</comment>
<evidence type="ECO:0000256" key="2">
    <source>
        <dbReference type="ARBA" id="ARBA00004434"/>
    </source>
</evidence>
<protein>
    <recommendedName>
        <fullName evidence="4">NADH dehydrogenase [ubiquinone] 1 beta subcomplex subunit 11, mitochondrial</fullName>
    </recommendedName>
    <alternativeName>
        <fullName evidence="15">Complex I-ESSS</fullName>
    </alternativeName>
    <alternativeName>
        <fullName evidence="14">NADH-ubiquinone oxidoreductase ESSS subunit</fullName>
    </alternativeName>
</protein>
<comment type="subcellular location">
    <subcellularLocation>
        <location evidence="2">Mitochondrion inner membrane</location>
        <topology evidence="2">Single-pass membrane protein</topology>
    </subcellularLocation>
</comment>
<dbReference type="PANTHER" id="PTHR13327">
    <property type="entry name" value="NADH-UBIQUINONE OXIDOREDUCTASE ESSS SUBUNIT, MITOCHONDRIAL PRECURSOR"/>
    <property type="match status" value="1"/>
</dbReference>
<dbReference type="AlphaFoldDB" id="A0A1V9XPQ8"/>
<keyword evidence="5" id="KW-0813">Transport</keyword>
<dbReference type="STRING" id="418985.A0A1V9XPQ8"/>
<evidence type="ECO:0000256" key="1">
    <source>
        <dbReference type="ARBA" id="ARBA00003195"/>
    </source>
</evidence>
<evidence type="ECO:0000313" key="19">
    <source>
        <dbReference type="Proteomes" id="UP000192247"/>
    </source>
</evidence>
<comment type="similarity">
    <text evidence="3">Belongs to the complex I NDUFB11 subunit family.</text>
</comment>
<keyword evidence="10" id="KW-0249">Electron transport</keyword>
<proteinExistence type="inferred from homology"/>